<dbReference type="Gene3D" id="1.10.287.470">
    <property type="entry name" value="Helix hairpin bin"/>
    <property type="match status" value="1"/>
</dbReference>
<keyword evidence="8" id="KW-1185">Reference proteome</keyword>
<reference evidence="7 8" key="1">
    <citation type="submission" date="2017-05" db="EMBL/GenBank/DDBJ databases">
        <title>Complete and WGS of Bordetella genogroups.</title>
        <authorList>
            <person name="Spilker T."/>
            <person name="LiPuma J."/>
        </authorList>
    </citation>
    <scope>NUCLEOTIDE SEQUENCE [LARGE SCALE GENOMIC DNA]</scope>
    <source>
        <strain evidence="7 8">AU9919</strain>
    </source>
</reference>
<feature type="compositionally biased region" description="Polar residues" evidence="2">
    <location>
        <begin position="369"/>
        <end position="382"/>
    </location>
</feature>
<evidence type="ECO:0000259" key="5">
    <source>
        <dbReference type="Pfam" id="PF25954"/>
    </source>
</evidence>
<comment type="caution">
    <text evidence="7">The sequence shown here is derived from an EMBL/GenBank/DDBJ whole genome shotgun (WGS) entry which is preliminary data.</text>
</comment>
<evidence type="ECO:0000259" key="6">
    <source>
        <dbReference type="Pfam" id="PF25989"/>
    </source>
</evidence>
<sequence length="382" mass="40543">MKKAVLLTAIAVGLAAGAALGFWVPRWLATPAGPVAGAASTAVSPTPKAKPLDTVRIEVAQVQQLKFTRGISAVGSLRSDESVVLRPEVAGRIQSIDFKEGQPVERGQVLIRLDDSVSRAEFDQARANLALAQTHYRRAVELQGRGFVSQQARDEAGSNLKVQQAATALAQARLDKMTIRAPFAGIVGLRSVSVGDYVDQGQDLAPLEAIDPLKVDFRVPEMYFNKIQVGQSLTIRLDALPGSERQGQVYAVSPLVDAGGRSILLRATIPNPDSRLRPGMFARVQLLFGADDVLAVPEAALAPSGQAQYVFTVREGHAHRTEVTLGERRDGQVEILTGVAAGDQVVVAGFQRLTDGAPVEVAPAAATRPAQSKAQGQQASRS</sequence>
<evidence type="ECO:0000256" key="2">
    <source>
        <dbReference type="SAM" id="MobiDB-lite"/>
    </source>
</evidence>
<dbReference type="AlphaFoldDB" id="A0A261USI6"/>
<dbReference type="Pfam" id="PF25954">
    <property type="entry name" value="Beta-barrel_RND_2"/>
    <property type="match status" value="1"/>
</dbReference>
<accession>A0A261USI6</accession>
<dbReference type="EMBL" id="NEVQ01000003">
    <property type="protein sequence ID" value="OZI64868.1"/>
    <property type="molecule type" value="Genomic_DNA"/>
</dbReference>
<proteinExistence type="inferred from homology"/>
<dbReference type="Proteomes" id="UP000216885">
    <property type="component" value="Unassembled WGS sequence"/>
</dbReference>
<name>A0A261USI6_9BORD</name>
<protein>
    <submittedName>
        <fullName evidence="7">Efflux transporter periplasmic adaptor subunit</fullName>
    </submittedName>
</protein>
<feature type="region of interest" description="Disordered" evidence="2">
    <location>
        <begin position="362"/>
        <end position="382"/>
    </location>
</feature>
<feature type="domain" description="CusB-like beta-barrel" evidence="5">
    <location>
        <begin position="215"/>
        <end position="286"/>
    </location>
</feature>
<dbReference type="Pfam" id="PF25989">
    <property type="entry name" value="YknX_C"/>
    <property type="match status" value="1"/>
</dbReference>
<dbReference type="InterPro" id="IPR006143">
    <property type="entry name" value="RND_pump_MFP"/>
</dbReference>
<dbReference type="Gene3D" id="2.40.30.170">
    <property type="match status" value="1"/>
</dbReference>
<evidence type="ECO:0000313" key="7">
    <source>
        <dbReference type="EMBL" id="OZI64868.1"/>
    </source>
</evidence>
<dbReference type="Gene3D" id="2.40.420.20">
    <property type="match status" value="1"/>
</dbReference>
<comment type="similarity">
    <text evidence="1">Belongs to the membrane fusion protein (MFP) (TC 8.A.1) family.</text>
</comment>
<dbReference type="GO" id="GO:1990281">
    <property type="term" value="C:efflux pump complex"/>
    <property type="evidence" value="ECO:0007669"/>
    <property type="project" value="TreeGrafter"/>
</dbReference>
<dbReference type="PANTHER" id="PTHR30469:SF11">
    <property type="entry name" value="BLL4320 PROTEIN"/>
    <property type="match status" value="1"/>
</dbReference>
<dbReference type="Gene3D" id="2.40.50.100">
    <property type="match status" value="1"/>
</dbReference>
<dbReference type="InterPro" id="IPR058624">
    <property type="entry name" value="MdtA-like_HH"/>
</dbReference>
<dbReference type="InterPro" id="IPR058792">
    <property type="entry name" value="Beta-barrel_RND_2"/>
</dbReference>
<evidence type="ECO:0000259" key="3">
    <source>
        <dbReference type="Pfam" id="PF25876"/>
    </source>
</evidence>
<feature type="domain" description="Multidrug resistance protein MdtA-like barrel-sandwich hybrid" evidence="4">
    <location>
        <begin position="82"/>
        <end position="204"/>
    </location>
</feature>
<dbReference type="RefSeq" id="WP_094837268.1">
    <property type="nucleotide sequence ID" value="NZ_NEVQ01000003.1"/>
</dbReference>
<dbReference type="PANTHER" id="PTHR30469">
    <property type="entry name" value="MULTIDRUG RESISTANCE PROTEIN MDTA"/>
    <property type="match status" value="1"/>
</dbReference>
<dbReference type="NCBIfam" id="TIGR01730">
    <property type="entry name" value="RND_mfp"/>
    <property type="match status" value="1"/>
</dbReference>
<dbReference type="Pfam" id="PF25917">
    <property type="entry name" value="BSH_RND"/>
    <property type="match status" value="1"/>
</dbReference>
<evidence type="ECO:0000259" key="4">
    <source>
        <dbReference type="Pfam" id="PF25917"/>
    </source>
</evidence>
<dbReference type="FunFam" id="2.40.30.170:FF:000010">
    <property type="entry name" value="Efflux RND transporter periplasmic adaptor subunit"/>
    <property type="match status" value="1"/>
</dbReference>
<evidence type="ECO:0000256" key="1">
    <source>
        <dbReference type="ARBA" id="ARBA00009477"/>
    </source>
</evidence>
<gene>
    <name evidence="7" type="ORF">CAL20_04285</name>
</gene>
<dbReference type="GO" id="GO:0015562">
    <property type="term" value="F:efflux transmembrane transporter activity"/>
    <property type="evidence" value="ECO:0007669"/>
    <property type="project" value="TreeGrafter"/>
</dbReference>
<dbReference type="InterPro" id="IPR058625">
    <property type="entry name" value="MdtA-like_BSH"/>
</dbReference>
<feature type="domain" description="YknX-like C-terminal permuted SH3-like" evidence="6">
    <location>
        <begin position="293"/>
        <end position="361"/>
    </location>
</feature>
<dbReference type="Pfam" id="PF25876">
    <property type="entry name" value="HH_MFP_RND"/>
    <property type="match status" value="1"/>
</dbReference>
<organism evidence="7 8">
    <name type="scientific">Bordetella genomosp. 4</name>
    <dbReference type="NCBI Taxonomy" id="463044"/>
    <lineage>
        <taxon>Bacteria</taxon>
        <taxon>Pseudomonadati</taxon>
        <taxon>Pseudomonadota</taxon>
        <taxon>Betaproteobacteria</taxon>
        <taxon>Burkholderiales</taxon>
        <taxon>Alcaligenaceae</taxon>
        <taxon>Bordetella</taxon>
    </lineage>
</organism>
<feature type="domain" description="Multidrug resistance protein MdtA-like alpha-helical hairpin" evidence="3">
    <location>
        <begin position="119"/>
        <end position="176"/>
    </location>
</feature>
<dbReference type="InterPro" id="IPR058637">
    <property type="entry name" value="YknX-like_C"/>
</dbReference>
<dbReference type="SUPFAM" id="SSF111369">
    <property type="entry name" value="HlyD-like secretion proteins"/>
    <property type="match status" value="1"/>
</dbReference>
<evidence type="ECO:0000313" key="8">
    <source>
        <dbReference type="Proteomes" id="UP000216885"/>
    </source>
</evidence>